<organism evidence="3 4">
    <name type="scientific">Arthrobacter horti</name>
    <dbReference type="NCBI Taxonomy" id="3068273"/>
    <lineage>
        <taxon>Bacteria</taxon>
        <taxon>Bacillati</taxon>
        <taxon>Actinomycetota</taxon>
        <taxon>Actinomycetes</taxon>
        <taxon>Micrococcales</taxon>
        <taxon>Micrococcaceae</taxon>
        <taxon>Arthrobacter</taxon>
    </lineage>
</organism>
<dbReference type="InterPro" id="IPR002516">
    <property type="entry name" value="Glyco_trans_11"/>
</dbReference>
<evidence type="ECO:0000256" key="1">
    <source>
        <dbReference type="ARBA" id="ARBA00022676"/>
    </source>
</evidence>
<dbReference type="EMBL" id="JAVALS010000007">
    <property type="protein sequence ID" value="MDP5227726.1"/>
    <property type="molecule type" value="Genomic_DNA"/>
</dbReference>
<comment type="caution">
    <text evidence="3">The sequence shown here is derived from an EMBL/GenBank/DDBJ whole genome shotgun (WGS) entry which is preliminary data.</text>
</comment>
<keyword evidence="4" id="KW-1185">Reference proteome</keyword>
<reference evidence="3 4" key="1">
    <citation type="submission" date="2023-08" db="EMBL/GenBank/DDBJ databases">
        <title>Arthrobacter horti sp. nov., isolated from forest soil.</title>
        <authorList>
            <person name="Park M."/>
        </authorList>
    </citation>
    <scope>NUCLEOTIDE SEQUENCE [LARGE SCALE GENOMIC DNA]</scope>
    <source>
        <strain evidence="3 4">YJM1</strain>
    </source>
</reference>
<proteinExistence type="predicted"/>
<keyword evidence="2" id="KW-0808">Transferase</keyword>
<name>A0ABT9IQ82_9MICC</name>
<evidence type="ECO:0000313" key="3">
    <source>
        <dbReference type="EMBL" id="MDP5227726.1"/>
    </source>
</evidence>
<accession>A0ABT9IQ82</accession>
<keyword evidence="1" id="KW-0328">Glycosyltransferase</keyword>
<evidence type="ECO:0000313" key="4">
    <source>
        <dbReference type="Proteomes" id="UP001232725"/>
    </source>
</evidence>
<dbReference type="Pfam" id="PF01531">
    <property type="entry name" value="Glyco_transf_11"/>
    <property type="match status" value="1"/>
</dbReference>
<dbReference type="RefSeq" id="WP_305996781.1">
    <property type="nucleotide sequence ID" value="NZ_JAVALS010000007.1"/>
</dbReference>
<sequence>MILAGARTVVLERLRRHGRPIIWPAEGINGGNYLYLWLRAWCFQRRGLDARVRHRPNMGPWLKEFPALAPLTLPAEDVRFRDQRLLGWHQGYGDDFSQSELQEFISDVLLQSVTFRAARDDAEEQIGDIDVVVNVRRGDYYSVEGNRRNYGFDIRAYAQAAVASLLPGGPESVAFVSDDLDWCYRELPGLWEGTRVVLIPRSGMMSDFAALAVAQRLVLANSTFSYWGGYINTQVRLQPGRIAAPEFHSRNINEGKSWHLDPRWTIIRNAASEMYRSRRNDW</sequence>
<dbReference type="Proteomes" id="UP001232725">
    <property type="component" value="Unassembled WGS sequence"/>
</dbReference>
<protein>
    <submittedName>
        <fullName evidence="3">Alpha-1,2-fucosyltransferase</fullName>
    </submittedName>
</protein>
<evidence type="ECO:0000256" key="2">
    <source>
        <dbReference type="ARBA" id="ARBA00022679"/>
    </source>
</evidence>
<gene>
    <name evidence="3" type="ORF">Q9R02_11220</name>
</gene>